<accession>A0A1F4XP07</accession>
<dbReference type="AlphaFoldDB" id="A0A1F4XP07"/>
<protein>
    <submittedName>
        <fullName evidence="2">Uncharacterized protein</fullName>
    </submittedName>
</protein>
<keyword evidence="1" id="KW-0812">Transmembrane</keyword>
<sequence>MQKSTLDKDGEELTLAELQVLMSQLRTQLSIMRTGVAALVGALSIAFLILANQWTFRGDWAWLNMPFYIMLTVLVCVGLWSMVAAERKLITINKIIHKIERKDKHIEELIV</sequence>
<feature type="transmembrane region" description="Helical" evidence="1">
    <location>
        <begin position="36"/>
        <end position="55"/>
    </location>
</feature>
<name>A0A1F4XP07_9BACT</name>
<dbReference type="Proteomes" id="UP000177564">
    <property type="component" value="Unassembled WGS sequence"/>
</dbReference>
<reference evidence="2 3" key="1">
    <citation type="journal article" date="2016" name="Nat. Commun.">
        <title>Thousands of microbial genomes shed light on interconnected biogeochemical processes in an aquifer system.</title>
        <authorList>
            <person name="Anantharaman K."/>
            <person name="Brown C.T."/>
            <person name="Hug L.A."/>
            <person name="Sharon I."/>
            <person name="Castelle C.J."/>
            <person name="Probst A.J."/>
            <person name="Thomas B.C."/>
            <person name="Singh A."/>
            <person name="Wilkins M.J."/>
            <person name="Karaoz U."/>
            <person name="Brodie E.L."/>
            <person name="Williams K.H."/>
            <person name="Hubbard S.S."/>
            <person name="Banfield J.F."/>
        </authorList>
    </citation>
    <scope>NUCLEOTIDE SEQUENCE [LARGE SCALE GENOMIC DNA]</scope>
</reference>
<proteinExistence type="predicted"/>
<feature type="transmembrane region" description="Helical" evidence="1">
    <location>
        <begin position="67"/>
        <end position="85"/>
    </location>
</feature>
<evidence type="ECO:0000313" key="3">
    <source>
        <dbReference type="Proteomes" id="UP000177564"/>
    </source>
</evidence>
<keyword evidence="1" id="KW-1133">Transmembrane helix</keyword>
<dbReference type="STRING" id="1797240.A3D68_00245"/>
<keyword evidence="1" id="KW-0472">Membrane</keyword>
<evidence type="ECO:0000256" key="1">
    <source>
        <dbReference type="SAM" id="Phobius"/>
    </source>
</evidence>
<comment type="caution">
    <text evidence="2">The sequence shown here is derived from an EMBL/GenBank/DDBJ whole genome shotgun (WGS) entry which is preliminary data.</text>
</comment>
<evidence type="ECO:0000313" key="2">
    <source>
        <dbReference type="EMBL" id="OGC82793.1"/>
    </source>
</evidence>
<gene>
    <name evidence="2" type="ORF">A3D68_00245</name>
</gene>
<dbReference type="EMBL" id="MEWU01000036">
    <property type="protein sequence ID" value="OGC82793.1"/>
    <property type="molecule type" value="Genomic_DNA"/>
</dbReference>
<organism evidence="2 3">
    <name type="scientific">Candidatus Adlerbacteria bacterium RIFCSPHIGHO2_02_FULL_52_17</name>
    <dbReference type="NCBI Taxonomy" id="1797240"/>
    <lineage>
        <taxon>Bacteria</taxon>
        <taxon>Candidatus Adleribacteriota</taxon>
    </lineage>
</organism>